<dbReference type="InterPro" id="IPR015943">
    <property type="entry name" value="WD40/YVTN_repeat-like_dom_sf"/>
</dbReference>
<evidence type="ECO:0000256" key="1">
    <source>
        <dbReference type="ARBA" id="ARBA00004604"/>
    </source>
</evidence>
<keyword evidence="3" id="KW-0853">WD repeat</keyword>
<comment type="subcellular location">
    <subcellularLocation>
        <location evidence="1">Nucleus</location>
        <location evidence="1">Nucleolus</location>
    </subcellularLocation>
</comment>
<gene>
    <name evidence="6" type="ORF">MNEG_8442</name>
</gene>
<dbReference type="RefSeq" id="XP_013898541.1">
    <property type="nucleotide sequence ID" value="XM_014043087.1"/>
</dbReference>
<dbReference type="GO" id="GO:0032040">
    <property type="term" value="C:small-subunit processome"/>
    <property type="evidence" value="ECO:0007669"/>
    <property type="project" value="TreeGrafter"/>
</dbReference>
<evidence type="ECO:0000256" key="3">
    <source>
        <dbReference type="ARBA" id="ARBA00022574"/>
    </source>
</evidence>
<reference evidence="6 7" key="1">
    <citation type="journal article" date="2013" name="BMC Genomics">
        <title>Reconstruction of the lipid metabolism for the microalga Monoraphidium neglectum from its genome sequence reveals characteristics suitable for biofuel production.</title>
        <authorList>
            <person name="Bogen C."/>
            <person name="Al-Dilaimi A."/>
            <person name="Albersmeier A."/>
            <person name="Wichmann J."/>
            <person name="Grundmann M."/>
            <person name="Rupp O."/>
            <person name="Lauersen K.J."/>
            <person name="Blifernez-Klassen O."/>
            <person name="Kalinowski J."/>
            <person name="Goesmann A."/>
            <person name="Mussgnug J.H."/>
            <person name="Kruse O."/>
        </authorList>
    </citation>
    <scope>NUCLEOTIDE SEQUENCE [LARGE SCALE GENOMIC DNA]</scope>
    <source>
        <strain evidence="6 7">SAG 48.87</strain>
    </source>
</reference>
<dbReference type="InterPro" id="IPR045161">
    <property type="entry name" value="Utp18"/>
</dbReference>
<keyword evidence="4" id="KW-0677">Repeat</keyword>
<evidence type="ECO:0000313" key="7">
    <source>
        <dbReference type="Proteomes" id="UP000054498"/>
    </source>
</evidence>
<evidence type="ECO:0000313" key="6">
    <source>
        <dbReference type="EMBL" id="KIY99521.1"/>
    </source>
</evidence>
<dbReference type="SUPFAM" id="SSF50978">
    <property type="entry name" value="WD40 repeat-like"/>
    <property type="match status" value="1"/>
</dbReference>
<name>A0A0D2MFP4_9CHLO</name>
<dbReference type="KEGG" id="mng:MNEG_8442"/>
<keyword evidence="7" id="KW-1185">Reference proteome</keyword>
<dbReference type="EMBL" id="KK101824">
    <property type="protein sequence ID" value="KIY99521.1"/>
    <property type="molecule type" value="Genomic_DNA"/>
</dbReference>
<dbReference type="GO" id="GO:0034388">
    <property type="term" value="C:Pwp2p-containing subcomplex of 90S preribosome"/>
    <property type="evidence" value="ECO:0007669"/>
    <property type="project" value="TreeGrafter"/>
</dbReference>
<evidence type="ECO:0000256" key="5">
    <source>
        <dbReference type="ARBA" id="ARBA00023242"/>
    </source>
</evidence>
<proteinExistence type="predicted"/>
<dbReference type="InterPro" id="IPR036322">
    <property type="entry name" value="WD40_repeat_dom_sf"/>
</dbReference>
<dbReference type="PANTHER" id="PTHR18359:SF0">
    <property type="entry name" value="U3 SMALL NUCLEOLAR RNA-ASSOCIATED PROTEIN 18 HOMOLOG"/>
    <property type="match status" value="1"/>
</dbReference>
<organism evidence="6 7">
    <name type="scientific">Monoraphidium neglectum</name>
    <dbReference type="NCBI Taxonomy" id="145388"/>
    <lineage>
        <taxon>Eukaryota</taxon>
        <taxon>Viridiplantae</taxon>
        <taxon>Chlorophyta</taxon>
        <taxon>core chlorophytes</taxon>
        <taxon>Chlorophyceae</taxon>
        <taxon>CS clade</taxon>
        <taxon>Sphaeropleales</taxon>
        <taxon>Selenastraceae</taxon>
        <taxon>Monoraphidium</taxon>
    </lineage>
</organism>
<sequence>MAVGGGSGVVNLYQCGGGGNGGGSSGASVLEAPAAGLWGGGGAFAAAPERPAPFRSLMHLTTAVDTLQFSADGQLMMMASRMKKDSLRLVHLPSGNVYANWPTRLTPLHYVHCGAFSPGGGFMAVGNAKGRVLLYRLHHYSSA</sequence>
<protein>
    <submittedName>
        <fullName evidence="6">U3 small nucleolar RNA-associated protein 18</fullName>
    </submittedName>
</protein>
<dbReference type="GeneID" id="25741318"/>
<keyword evidence="2" id="KW-0698">rRNA processing</keyword>
<dbReference type="Proteomes" id="UP000054498">
    <property type="component" value="Unassembled WGS sequence"/>
</dbReference>
<accession>A0A0D2MFP4</accession>
<dbReference type="STRING" id="145388.A0A0D2MFP4"/>
<dbReference type="PANTHER" id="PTHR18359">
    <property type="entry name" value="WD-REPEAT PROTEIN-RELATED"/>
    <property type="match status" value="1"/>
</dbReference>
<keyword evidence="5" id="KW-0539">Nucleus</keyword>
<dbReference type="GO" id="GO:0006364">
    <property type="term" value="P:rRNA processing"/>
    <property type="evidence" value="ECO:0007669"/>
    <property type="project" value="UniProtKB-KW"/>
</dbReference>
<evidence type="ECO:0000256" key="4">
    <source>
        <dbReference type="ARBA" id="ARBA00022737"/>
    </source>
</evidence>
<dbReference type="OrthoDB" id="1935146at2759"/>
<dbReference type="AlphaFoldDB" id="A0A0D2MFP4"/>
<evidence type="ECO:0000256" key="2">
    <source>
        <dbReference type="ARBA" id="ARBA00022552"/>
    </source>
</evidence>
<dbReference type="Gene3D" id="2.130.10.10">
    <property type="entry name" value="YVTN repeat-like/Quinoprotein amine dehydrogenase"/>
    <property type="match status" value="1"/>
</dbReference>